<protein>
    <submittedName>
        <fullName evidence="2">Uncharacterized protein</fullName>
    </submittedName>
</protein>
<keyword evidence="3" id="KW-1185">Reference proteome</keyword>
<keyword evidence="1" id="KW-1133">Transmembrane helix</keyword>
<feature type="transmembrane region" description="Helical" evidence="1">
    <location>
        <begin position="207"/>
        <end position="228"/>
    </location>
</feature>
<dbReference type="EMBL" id="LABY01000261">
    <property type="protein sequence ID" value="KMO29260.1"/>
    <property type="molecule type" value="Genomic_DNA"/>
</dbReference>
<feature type="transmembrane region" description="Helical" evidence="1">
    <location>
        <begin position="82"/>
        <end position="107"/>
    </location>
</feature>
<name>A0A0J6S245_9HYPH</name>
<dbReference type="AlphaFoldDB" id="A0A0J6S245"/>
<proteinExistence type="predicted"/>
<evidence type="ECO:0000256" key="1">
    <source>
        <dbReference type="SAM" id="Phobius"/>
    </source>
</evidence>
<reference evidence="2 3" key="1">
    <citation type="submission" date="2015-03" db="EMBL/GenBank/DDBJ databases">
        <title>Genome sequencing of Methylobacterium variabile DSM 16961.</title>
        <authorList>
            <person name="Chaudhry V."/>
            <person name="Patil P.B."/>
        </authorList>
    </citation>
    <scope>NUCLEOTIDE SEQUENCE [LARGE SCALE GENOMIC DNA]</scope>
    <source>
        <strain evidence="2 3">DSM 16961</strain>
    </source>
</reference>
<dbReference type="OrthoDB" id="7296456at2"/>
<evidence type="ECO:0000313" key="2">
    <source>
        <dbReference type="EMBL" id="KMO29260.1"/>
    </source>
</evidence>
<keyword evidence="1" id="KW-0472">Membrane</keyword>
<dbReference type="RefSeq" id="WP_048447929.1">
    <property type="nucleotide sequence ID" value="NZ_LABY01000261.1"/>
</dbReference>
<sequence>MNILIITAPSLLFSLLVPFVFIAIRESVKRQRQEIIKDLQTVFHLPGAPNRDDIVPSFEFVKYKYFFKRADDDNHERGDFALYHWIVSSIPLVIFMFAINALIANIFTRRVLGLDYGYDIASFPIGRPLPIYFWVVITAYAGGFIFMIRSFYRAINNFDLSPLSFVGAFLNLATGMIVAVIFVYGVMHVVTAAAPETATGAMGGSTQSAATSALFGAAIVTAFVIGIMPELATRNLIWSSRLRYYKKDDIEVYKSFSAIPVEVIDGIDTEIRDKLADFHINAVQNLAAANPLMLFVETPYGVYQIMDWVAQAQLCCSVGPRALIRLWNLGIRTIFDLERAALDGACNDKDLLLSVGRIILNQSDSSTETLSNEMVTADIRLRLEHPHVQRLRQLFTCVRDRLGKESQRLPPIIECPQADDRLCPFGKKDLARAA</sequence>
<evidence type="ECO:0000313" key="3">
    <source>
        <dbReference type="Proteomes" id="UP000035955"/>
    </source>
</evidence>
<accession>A0A0J6S245</accession>
<keyword evidence="1" id="KW-0812">Transmembrane</keyword>
<feature type="transmembrane region" description="Helical" evidence="1">
    <location>
        <begin position="131"/>
        <end position="152"/>
    </location>
</feature>
<comment type="caution">
    <text evidence="2">The sequence shown here is derived from an EMBL/GenBank/DDBJ whole genome shotgun (WGS) entry which is preliminary data.</text>
</comment>
<dbReference type="PATRIC" id="fig|298794.3.peg.4179"/>
<organism evidence="2 3">
    <name type="scientific">Methylobacterium variabile</name>
    <dbReference type="NCBI Taxonomy" id="298794"/>
    <lineage>
        <taxon>Bacteria</taxon>
        <taxon>Pseudomonadati</taxon>
        <taxon>Pseudomonadota</taxon>
        <taxon>Alphaproteobacteria</taxon>
        <taxon>Hyphomicrobiales</taxon>
        <taxon>Methylobacteriaceae</taxon>
        <taxon>Methylobacterium</taxon>
    </lineage>
</organism>
<feature type="transmembrane region" description="Helical" evidence="1">
    <location>
        <begin position="164"/>
        <end position="187"/>
    </location>
</feature>
<feature type="transmembrane region" description="Helical" evidence="1">
    <location>
        <begin position="6"/>
        <end position="24"/>
    </location>
</feature>
<gene>
    <name evidence="2" type="ORF">VQ02_30150</name>
</gene>
<dbReference type="Proteomes" id="UP000035955">
    <property type="component" value="Unassembled WGS sequence"/>
</dbReference>